<evidence type="ECO:0000313" key="1">
    <source>
        <dbReference type="EMBL" id="NYE75430.1"/>
    </source>
</evidence>
<name>A0A7Y9IER7_9ACTN</name>
<proteinExistence type="predicted"/>
<comment type="caution">
    <text evidence="1">The sequence shown here is derived from an EMBL/GenBank/DDBJ whole genome shotgun (WGS) entry which is preliminary data.</text>
</comment>
<protein>
    <submittedName>
        <fullName evidence="1">Uncharacterized protein</fullName>
    </submittedName>
</protein>
<reference evidence="1 2" key="1">
    <citation type="submission" date="2020-07" db="EMBL/GenBank/DDBJ databases">
        <title>Sequencing the genomes of 1000 actinobacteria strains.</title>
        <authorList>
            <person name="Klenk H.-P."/>
        </authorList>
    </citation>
    <scope>NUCLEOTIDE SEQUENCE [LARGE SCALE GENOMIC DNA]</scope>
    <source>
        <strain evidence="1 2">DSM 22083</strain>
    </source>
</reference>
<dbReference type="Proteomes" id="UP000569914">
    <property type="component" value="Unassembled WGS sequence"/>
</dbReference>
<dbReference type="AlphaFoldDB" id="A0A7Y9IER7"/>
<gene>
    <name evidence="1" type="ORF">BKA15_006759</name>
</gene>
<keyword evidence="2" id="KW-1185">Reference proteome</keyword>
<accession>A0A7Y9IER7</accession>
<evidence type="ECO:0000313" key="2">
    <source>
        <dbReference type="Proteomes" id="UP000569914"/>
    </source>
</evidence>
<sequence>MKWIKRILLVMVVAFVAFYLIGNPNGAAGAVRSGVDAVANALNSFVVFFSALAG</sequence>
<organism evidence="1 2">
    <name type="scientific">Microlunatus parietis</name>
    <dbReference type="NCBI Taxonomy" id="682979"/>
    <lineage>
        <taxon>Bacteria</taxon>
        <taxon>Bacillati</taxon>
        <taxon>Actinomycetota</taxon>
        <taxon>Actinomycetes</taxon>
        <taxon>Propionibacteriales</taxon>
        <taxon>Propionibacteriaceae</taxon>
        <taxon>Microlunatus</taxon>
    </lineage>
</organism>
<dbReference type="RefSeq" id="WP_179757933.1">
    <property type="nucleotide sequence ID" value="NZ_JACCBU010000001.1"/>
</dbReference>
<dbReference type="EMBL" id="JACCBU010000001">
    <property type="protein sequence ID" value="NYE75430.1"/>
    <property type="molecule type" value="Genomic_DNA"/>
</dbReference>